<dbReference type="Proteomes" id="UP001156881">
    <property type="component" value="Unassembled WGS sequence"/>
</dbReference>
<name>A0ABQ6CXU7_9HYPH</name>
<reference evidence="2" key="1">
    <citation type="journal article" date="2019" name="Int. J. Syst. Evol. Microbiol.">
        <title>The Global Catalogue of Microorganisms (GCM) 10K type strain sequencing project: providing services to taxonomists for standard genome sequencing and annotation.</title>
        <authorList>
            <consortium name="The Broad Institute Genomics Platform"/>
            <consortium name="The Broad Institute Genome Sequencing Center for Infectious Disease"/>
            <person name="Wu L."/>
            <person name="Ma J."/>
        </authorList>
    </citation>
    <scope>NUCLEOTIDE SEQUENCE [LARGE SCALE GENOMIC DNA]</scope>
    <source>
        <strain evidence="2">NBRC 107710</strain>
    </source>
</reference>
<dbReference type="EMBL" id="BSPG01000003">
    <property type="protein sequence ID" value="GLS42924.1"/>
    <property type="molecule type" value="Genomic_DNA"/>
</dbReference>
<dbReference type="InterPro" id="IPR054228">
    <property type="entry name" value="DUF6953"/>
</dbReference>
<evidence type="ECO:0000313" key="1">
    <source>
        <dbReference type="EMBL" id="GLS42924.1"/>
    </source>
</evidence>
<sequence length="89" mass="10610">MTTDAADVAIYMVNQLDRKKYLYQEEVVDEIVRLFGRPHYYENEAGNHAISKEVLKEFRKLTNDNVVWERGERCWRRRLSDDAGGRMQD</sequence>
<accession>A0ABQ6CXU7</accession>
<dbReference type="Pfam" id="PF22266">
    <property type="entry name" value="DUF6953"/>
    <property type="match status" value="1"/>
</dbReference>
<gene>
    <name evidence="1" type="ORF">GCM10007884_09090</name>
</gene>
<protein>
    <submittedName>
        <fullName evidence="1">Uncharacterized protein</fullName>
    </submittedName>
</protein>
<dbReference type="RefSeq" id="WP_210301848.1">
    <property type="nucleotide sequence ID" value="NZ_BSPG01000003.1"/>
</dbReference>
<organism evidence="1 2">
    <name type="scientific">Methylobacterium brachythecii</name>
    <dbReference type="NCBI Taxonomy" id="1176177"/>
    <lineage>
        <taxon>Bacteria</taxon>
        <taxon>Pseudomonadati</taxon>
        <taxon>Pseudomonadota</taxon>
        <taxon>Alphaproteobacteria</taxon>
        <taxon>Hyphomicrobiales</taxon>
        <taxon>Methylobacteriaceae</taxon>
        <taxon>Methylobacterium</taxon>
    </lineage>
</organism>
<proteinExistence type="predicted"/>
<keyword evidence="2" id="KW-1185">Reference proteome</keyword>
<comment type="caution">
    <text evidence="1">The sequence shown here is derived from an EMBL/GenBank/DDBJ whole genome shotgun (WGS) entry which is preliminary data.</text>
</comment>
<evidence type="ECO:0000313" key="2">
    <source>
        <dbReference type="Proteomes" id="UP001156881"/>
    </source>
</evidence>